<evidence type="ECO:0000256" key="1">
    <source>
        <dbReference type="ARBA" id="ARBA00004273"/>
    </source>
</evidence>
<dbReference type="GO" id="GO:0006627">
    <property type="term" value="P:protein processing involved in protein targeting to mitochondrion"/>
    <property type="evidence" value="ECO:0007669"/>
    <property type="project" value="TreeGrafter"/>
</dbReference>
<feature type="compositionally biased region" description="Pro residues" evidence="9">
    <location>
        <begin position="141"/>
        <end position="157"/>
    </location>
</feature>
<evidence type="ECO:0000256" key="8">
    <source>
        <dbReference type="RuleBase" id="RU362041"/>
    </source>
</evidence>
<keyword evidence="4 8" id="KW-0496">Mitochondrion</keyword>
<evidence type="ECO:0000313" key="12">
    <source>
        <dbReference type="Proteomes" id="UP000245783"/>
    </source>
</evidence>
<evidence type="ECO:0000256" key="9">
    <source>
        <dbReference type="SAM" id="MobiDB-lite"/>
    </source>
</evidence>
<dbReference type="Pfam" id="PF10502">
    <property type="entry name" value="Peptidase_S26"/>
    <property type="match status" value="1"/>
</dbReference>
<keyword evidence="3 8" id="KW-0378">Hydrolase</keyword>
<feature type="domain" description="Peptidase S26" evidence="10">
    <location>
        <begin position="16"/>
        <end position="197"/>
    </location>
</feature>
<evidence type="ECO:0000256" key="6">
    <source>
        <dbReference type="ARBA" id="ARBA00038445"/>
    </source>
</evidence>
<feature type="region of interest" description="Disordered" evidence="9">
    <location>
        <begin position="138"/>
        <end position="158"/>
    </location>
</feature>
<accession>A0A316W2C5</accession>
<keyword evidence="5" id="KW-0472">Membrane</keyword>
<dbReference type="CDD" id="cd06530">
    <property type="entry name" value="S26_SPase_I"/>
    <property type="match status" value="1"/>
</dbReference>
<dbReference type="GO" id="GO:0042720">
    <property type="term" value="C:mitochondrial inner membrane peptidase complex"/>
    <property type="evidence" value="ECO:0007669"/>
    <property type="project" value="TreeGrafter"/>
</dbReference>
<comment type="subcellular location">
    <subcellularLocation>
        <location evidence="1 8">Mitochondrion inner membrane</location>
    </subcellularLocation>
</comment>
<proteinExistence type="inferred from homology"/>
<gene>
    <name evidence="11" type="ORF">IE81DRAFT_311340</name>
</gene>
<dbReference type="EMBL" id="KZ819365">
    <property type="protein sequence ID" value="PWN43902.1"/>
    <property type="molecule type" value="Genomic_DNA"/>
</dbReference>
<dbReference type="InParanoid" id="A0A316W2C5"/>
<dbReference type="Proteomes" id="UP000245783">
    <property type="component" value="Unassembled WGS sequence"/>
</dbReference>
<dbReference type="PANTHER" id="PTHR12383:SF16">
    <property type="entry name" value="MITOCHONDRIAL INNER MEMBRANE PROTEASE SUBUNIT 1"/>
    <property type="match status" value="1"/>
</dbReference>
<dbReference type="InterPro" id="IPR000223">
    <property type="entry name" value="Pept_S26A_signal_pept_1"/>
</dbReference>
<feature type="active site" evidence="7">
    <location>
        <position position="101"/>
    </location>
</feature>
<evidence type="ECO:0000256" key="4">
    <source>
        <dbReference type="ARBA" id="ARBA00023128"/>
    </source>
</evidence>
<evidence type="ECO:0000259" key="10">
    <source>
        <dbReference type="Pfam" id="PF10502"/>
    </source>
</evidence>
<dbReference type="GeneID" id="37034306"/>
<evidence type="ECO:0000256" key="5">
    <source>
        <dbReference type="ARBA" id="ARBA00023136"/>
    </source>
</evidence>
<name>A0A316W2C5_9BASI</name>
<dbReference type="AlphaFoldDB" id="A0A316W2C5"/>
<protein>
    <recommendedName>
        <fullName evidence="8">Mitochondrial inner membrane protease subunit</fullName>
        <ecNumber evidence="8">3.4.21.-</ecNumber>
    </recommendedName>
</protein>
<keyword evidence="2 8" id="KW-0999">Mitochondrion inner membrane</keyword>
<dbReference type="InterPro" id="IPR019757">
    <property type="entry name" value="Pept_S26A_signal_pept_1_Lys-AS"/>
</dbReference>
<keyword evidence="12" id="KW-1185">Reference proteome</keyword>
<keyword evidence="8" id="KW-0645">Protease</keyword>
<dbReference type="RefSeq" id="XP_025371062.1">
    <property type="nucleotide sequence ID" value="XM_025512436.1"/>
</dbReference>
<dbReference type="OrthoDB" id="308440at2759"/>
<dbReference type="GO" id="GO:0006465">
    <property type="term" value="P:signal peptide processing"/>
    <property type="evidence" value="ECO:0007669"/>
    <property type="project" value="InterPro"/>
</dbReference>
<dbReference type="PRINTS" id="PR00727">
    <property type="entry name" value="LEADERPTASE"/>
</dbReference>
<reference evidence="11 12" key="1">
    <citation type="journal article" date="2018" name="Mol. Biol. Evol.">
        <title>Broad Genomic Sampling Reveals a Smut Pathogenic Ancestry of the Fungal Clade Ustilaginomycotina.</title>
        <authorList>
            <person name="Kijpornyongpan T."/>
            <person name="Mondo S.J."/>
            <person name="Barry K."/>
            <person name="Sandor L."/>
            <person name="Lee J."/>
            <person name="Lipzen A."/>
            <person name="Pangilinan J."/>
            <person name="LaButti K."/>
            <person name="Hainaut M."/>
            <person name="Henrissat B."/>
            <person name="Grigoriev I.V."/>
            <person name="Spatafora J.W."/>
            <person name="Aime M.C."/>
        </authorList>
    </citation>
    <scope>NUCLEOTIDE SEQUENCE [LARGE SCALE GENOMIC DNA]</scope>
    <source>
        <strain evidence="11 12">MCA 4658</strain>
    </source>
</reference>
<dbReference type="PANTHER" id="PTHR12383">
    <property type="entry name" value="PROTEASE FAMILY S26 MITOCHONDRIAL INNER MEMBRANE PROTEASE-RELATED"/>
    <property type="match status" value="1"/>
</dbReference>
<dbReference type="InterPro" id="IPR019533">
    <property type="entry name" value="Peptidase_S26"/>
</dbReference>
<dbReference type="InterPro" id="IPR036286">
    <property type="entry name" value="LexA/Signal_pep-like_sf"/>
</dbReference>
<dbReference type="NCBIfam" id="TIGR02227">
    <property type="entry name" value="sigpep_I_bact"/>
    <property type="match status" value="1"/>
</dbReference>
<comment type="similarity">
    <text evidence="6">Belongs to the peptidase S26 family. IMP1 subfamily.</text>
</comment>
<organism evidence="11 12">
    <name type="scientific">Ceraceosorus guamensis</name>
    <dbReference type="NCBI Taxonomy" id="1522189"/>
    <lineage>
        <taxon>Eukaryota</taxon>
        <taxon>Fungi</taxon>
        <taxon>Dikarya</taxon>
        <taxon>Basidiomycota</taxon>
        <taxon>Ustilaginomycotina</taxon>
        <taxon>Exobasidiomycetes</taxon>
        <taxon>Ceraceosorales</taxon>
        <taxon>Ceraceosoraceae</taxon>
        <taxon>Ceraceosorus</taxon>
    </lineage>
</organism>
<evidence type="ECO:0000256" key="3">
    <source>
        <dbReference type="ARBA" id="ARBA00022801"/>
    </source>
</evidence>
<dbReference type="PROSITE" id="PS00760">
    <property type="entry name" value="SPASE_I_2"/>
    <property type="match status" value="1"/>
</dbReference>
<evidence type="ECO:0000256" key="2">
    <source>
        <dbReference type="ARBA" id="ARBA00022792"/>
    </source>
</evidence>
<evidence type="ECO:0000256" key="7">
    <source>
        <dbReference type="PIRSR" id="PIRSR600223-1"/>
    </source>
</evidence>
<dbReference type="GO" id="GO:0004252">
    <property type="term" value="F:serine-type endopeptidase activity"/>
    <property type="evidence" value="ECO:0007669"/>
    <property type="project" value="InterPro"/>
</dbReference>
<evidence type="ECO:0000313" key="11">
    <source>
        <dbReference type="EMBL" id="PWN43902.1"/>
    </source>
</evidence>
<dbReference type="EC" id="3.4.21.-" evidence="8"/>
<dbReference type="InterPro" id="IPR052064">
    <property type="entry name" value="Mito_IMP1_subunit"/>
</dbReference>
<dbReference type="Gene3D" id="2.10.109.10">
    <property type="entry name" value="Umud Fragment, subunit A"/>
    <property type="match status" value="1"/>
</dbReference>
<feature type="active site" evidence="7">
    <location>
        <position position="43"/>
    </location>
</feature>
<dbReference type="SUPFAM" id="SSF51306">
    <property type="entry name" value="LexA/Signal peptidase"/>
    <property type="match status" value="1"/>
</dbReference>
<dbReference type="FunCoup" id="A0A316W2C5">
    <property type="interactions" value="249"/>
</dbReference>
<sequence>MSSTWRRALPGVANSLKVAFQGFCLGNLISNHMFEIRPSSGSSMLPTLLPKGDYLLLVKLDLLHAWRSASFPALMDSLKSLKRGELVVAAHPIDPEKWVCKRIIGLPGDTVLVEPRSIKQSSSNASLLLLLLSKEIASSPSHPPPSPPPPPPPPPPQYVTIPAGHVWLAGDNTSSSSDSRYYGPVPIALIKGSVVARAFPSPKWMMSTCALKWMD</sequence>
<dbReference type="STRING" id="1522189.A0A316W2C5"/>